<evidence type="ECO:0000256" key="4">
    <source>
        <dbReference type="ARBA" id="ARBA00022679"/>
    </source>
</evidence>
<dbReference type="eggNOG" id="COG0745">
    <property type="taxonomic scope" value="Bacteria"/>
</dbReference>
<dbReference type="CDD" id="cd00130">
    <property type="entry name" value="PAS"/>
    <property type="match status" value="1"/>
</dbReference>
<dbReference type="InterPro" id="IPR036890">
    <property type="entry name" value="HATPase_C_sf"/>
</dbReference>
<evidence type="ECO:0000313" key="18">
    <source>
        <dbReference type="EMBL" id="ABK45889.1"/>
    </source>
</evidence>
<evidence type="ECO:0000256" key="3">
    <source>
        <dbReference type="ARBA" id="ARBA00022553"/>
    </source>
</evidence>
<keyword evidence="12" id="KW-0175">Coiled coil</keyword>
<reference evidence="19" key="1">
    <citation type="journal article" date="2009" name="Appl. Environ. Microbiol.">
        <title>Complete genome sequence of the chemolithoautotrophic marine magnetotactic coccus strain MC-1.</title>
        <authorList>
            <person name="Schubbe S."/>
            <person name="Williams T.J."/>
            <person name="Xie G."/>
            <person name="Kiss H.E."/>
            <person name="Brettin T.S."/>
            <person name="Martinez D."/>
            <person name="Ross C.A."/>
            <person name="Schuler D."/>
            <person name="Cox B.L."/>
            <person name="Nealson K.H."/>
            <person name="Bazylinski D.A."/>
        </authorList>
    </citation>
    <scope>NUCLEOTIDE SEQUENCE [LARGE SCALE GENOMIC DNA]</scope>
    <source>
        <strain evidence="19">ATCC BAA-1437 / JCM 17883 / MC-1</strain>
    </source>
</reference>
<feature type="transmembrane region" description="Helical" evidence="13">
    <location>
        <begin position="147"/>
        <end position="168"/>
    </location>
</feature>
<dbReference type="Pfam" id="PF02518">
    <property type="entry name" value="HATPase_c"/>
    <property type="match status" value="1"/>
</dbReference>
<feature type="domain" description="Response regulatory" evidence="15">
    <location>
        <begin position="831"/>
        <end position="951"/>
    </location>
</feature>
<dbReference type="Gene3D" id="3.30.565.10">
    <property type="entry name" value="Histidine kinase-like ATPase, C-terminal domain"/>
    <property type="match status" value="1"/>
</dbReference>
<evidence type="ECO:0000256" key="7">
    <source>
        <dbReference type="ARBA" id="ARBA00022840"/>
    </source>
</evidence>
<dbReference type="eggNOG" id="COG2205">
    <property type="taxonomic scope" value="Bacteria"/>
</dbReference>
<dbReference type="KEGG" id="mgm:Mmc1_3403"/>
<dbReference type="CDD" id="cd00082">
    <property type="entry name" value="HisKA"/>
    <property type="match status" value="1"/>
</dbReference>
<keyword evidence="8" id="KW-0902">Two-component regulatory system</keyword>
<gene>
    <name evidence="18" type="ordered locus">Mmc1_3403</name>
</gene>
<dbReference type="SMART" id="SM00086">
    <property type="entry name" value="PAC"/>
    <property type="match status" value="1"/>
</dbReference>
<dbReference type="InterPro" id="IPR011006">
    <property type="entry name" value="CheY-like_superfamily"/>
</dbReference>
<dbReference type="SUPFAM" id="SSF55874">
    <property type="entry name" value="ATPase domain of HSP90 chaperone/DNA topoisomerase II/histidine kinase"/>
    <property type="match status" value="1"/>
</dbReference>
<evidence type="ECO:0000259" key="16">
    <source>
        <dbReference type="PROSITE" id="PS50112"/>
    </source>
</evidence>
<keyword evidence="6 18" id="KW-0418">Kinase</keyword>
<evidence type="ECO:0000259" key="17">
    <source>
        <dbReference type="PROSITE" id="PS50113"/>
    </source>
</evidence>
<organism evidence="18 19">
    <name type="scientific">Magnetococcus marinus (strain ATCC BAA-1437 / JCM 17883 / MC-1)</name>
    <dbReference type="NCBI Taxonomy" id="156889"/>
    <lineage>
        <taxon>Bacteria</taxon>
        <taxon>Pseudomonadati</taxon>
        <taxon>Pseudomonadota</taxon>
        <taxon>Magnetococcia</taxon>
        <taxon>Magnetococcales</taxon>
        <taxon>Magnetococcaceae</taxon>
        <taxon>Magnetococcus</taxon>
    </lineage>
</organism>
<dbReference type="CDD" id="cd16922">
    <property type="entry name" value="HATPase_EvgS-ArcB-TorS-like"/>
    <property type="match status" value="1"/>
</dbReference>
<dbReference type="InterPro" id="IPR000014">
    <property type="entry name" value="PAS"/>
</dbReference>
<comment type="subunit">
    <text evidence="9">At low DSF concentrations, interacts with RpfF.</text>
</comment>
<comment type="catalytic activity">
    <reaction evidence="1">
        <text>ATP + protein L-histidine = ADP + protein N-phospho-L-histidine.</text>
        <dbReference type="EC" id="2.7.13.3"/>
    </reaction>
</comment>
<dbReference type="SMART" id="SM00448">
    <property type="entry name" value="REC"/>
    <property type="match status" value="1"/>
</dbReference>
<dbReference type="Proteomes" id="UP000002586">
    <property type="component" value="Chromosome"/>
</dbReference>
<dbReference type="Pfam" id="PF00072">
    <property type="entry name" value="Response_reg"/>
    <property type="match status" value="1"/>
</dbReference>
<evidence type="ECO:0000313" key="19">
    <source>
        <dbReference type="Proteomes" id="UP000002586"/>
    </source>
</evidence>
<dbReference type="InterPro" id="IPR035965">
    <property type="entry name" value="PAS-like_dom_sf"/>
</dbReference>
<dbReference type="PROSITE" id="PS50109">
    <property type="entry name" value="HIS_KIN"/>
    <property type="match status" value="1"/>
</dbReference>
<dbReference type="Pfam" id="PF08447">
    <property type="entry name" value="PAS_3"/>
    <property type="match status" value="1"/>
</dbReference>
<evidence type="ECO:0000256" key="9">
    <source>
        <dbReference type="ARBA" id="ARBA00064003"/>
    </source>
</evidence>
<dbReference type="SMART" id="SM00091">
    <property type="entry name" value="PAS"/>
    <property type="match status" value="3"/>
</dbReference>
<dbReference type="AlphaFoldDB" id="A0LD46"/>
<dbReference type="PANTHER" id="PTHR45339:SF1">
    <property type="entry name" value="HYBRID SIGNAL TRANSDUCTION HISTIDINE KINASE J"/>
    <property type="match status" value="1"/>
</dbReference>
<dbReference type="InterPro" id="IPR000700">
    <property type="entry name" value="PAS-assoc_C"/>
</dbReference>
<dbReference type="InterPro" id="IPR036097">
    <property type="entry name" value="HisK_dim/P_sf"/>
</dbReference>
<sequence length="957" mass="107734">MAHINVHTNLRNSRPLILFAGALLLLLLTQLWVITGKYQQDMREDLHGSIKAQLALLGATLQEAAIRGDLAQIKRNLEMWGQAHSEILAIRAISPNGFELVHYQAGALQGDMYVHKSAITVDGRQLITLEVTHNLSMINDRLRTMTLYMGVVSSLISGLFALTVWWIMTRFAIAPLNQELAARQRAENMIRESQQALVKAQLVAHMGSWSSDVAIEHMEWSQGLCQLLGVKVDEAPLPVERLLGLVPQPQQQSVLEMLDRLSQQQQNQVQMEHRIHRETGGVLQVLHRCERVEGANGPRVQGILIDTSQSEALRGALAASEEKFRNLFDNMGSGVAIYEAIDNGDDFIIRGFNKASTVFTKLDRESILGKRVTEIFPGIRAMGLLDLFKRVWHSGVPEHLPLTQYSDQRITQWVENYVYRLENGEVVAVFDDVTSNRQAQQELAQSELRFREMAETLEDVFWITSAHGHRILYVNPAFEKVWGYSVQALEQDINLWSQSIHPEDRARVEEALLQSTSHADGFDQEYRIVRGDDGQLRWIHNRGYPIEEQGQVVRVVGLATDITAKKENEAALQQAMRQAQQASQAKSEFLAAMSHEIRTPMNTVIGMTELLLETPLSEEQQRYVRSLRSSGTALLDVINAILDLTRIESGRLELTEERYDLHELMRETCEVMGYAAAKKKLEMVLEMNPNTPNYLVGDAPRLRQILINLVGNAIKFTEVGQVCVRVWLDEAVERLRIEVEDSGIGIPKEHINTIFDMFAQADSSMARRFGGSGLGLTISQRLAQLMGGRLAVQSQVQKGSCFTLSMPCQIGEEPAQEVVTETQSLTRQTLRILLAEDSVDNQNLIQAYLSRTSHELIYAINGEEAERYVKSGQPVDLILMDIQMPLVDGYTATRRIRAWEQQQGRPAVPIVALTAHALKEDEMRSLEAGCDAHLTKPIGKKQLLQVLAHYPRRESTP</sequence>
<dbReference type="OrthoDB" id="9801651at2"/>
<reference evidence="18 19" key="2">
    <citation type="journal article" date="2012" name="Int. J. Syst. Evol. Microbiol.">
        <title>Magnetococcus marinus gen. nov., sp. nov., a marine, magnetotactic bacterium that represents a novel lineage (Magnetococcaceae fam. nov.; Magnetococcales ord. nov.) at the base of the Alphaproteobacteria.</title>
        <authorList>
            <person name="Bazylinski D.A."/>
            <person name="Williams T.J."/>
            <person name="Lefevre C.T."/>
            <person name="Berg R.J."/>
            <person name="Zhang C.L."/>
            <person name="Bowser S.S."/>
            <person name="Dean A.J."/>
            <person name="Beveridge T.J."/>
        </authorList>
    </citation>
    <scope>NUCLEOTIDE SEQUENCE [LARGE SCALE GENOMIC DNA]</scope>
    <source>
        <strain evidence="19">ATCC BAA-1437 / JCM 17883 / MC-1</strain>
    </source>
</reference>
<evidence type="ECO:0000256" key="11">
    <source>
        <dbReference type="PROSITE-ProRule" id="PRU00169"/>
    </source>
</evidence>
<feature type="coiled-coil region" evidence="12">
    <location>
        <begin position="176"/>
        <end position="203"/>
    </location>
</feature>
<keyword evidence="13" id="KW-0812">Transmembrane</keyword>
<dbReference type="EC" id="2.7.13.3" evidence="2"/>
<accession>A0LD46</accession>
<dbReference type="RefSeq" id="WP_011714946.1">
    <property type="nucleotide sequence ID" value="NC_008576.1"/>
</dbReference>
<keyword evidence="5" id="KW-0547">Nucleotide-binding</keyword>
<feature type="domain" description="PAC" evidence="17">
    <location>
        <begin position="522"/>
        <end position="574"/>
    </location>
</feature>
<keyword evidence="3 11" id="KW-0597">Phosphoprotein</keyword>
<dbReference type="HOGENOM" id="CLU_000445_114_15_5"/>
<dbReference type="Gene3D" id="3.30.450.20">
    <property type="entry name" value="PAS domain"/>
    <property type="match status" value="3"/>
</dbReference>
<dbReference type="PRINTS" id="PR00344">
    <property type="entry name" value="BCTRLSENSOR"/>
</dbReference>
<dbReference type="Gene3D" id="3.40.50.2300">
    <property type="match status" value="1"/>
</dbReference>
<dbReference type="Pfam" id="PF00512">
    <property type="entry name" value="HisKA"/>
    <property type="match status" value="1"/>
</dbReference>
<evidence type="ECO:0000256" key="6">
    <source>
        <dbReference type="ARBA" id="ARBA00022777"/>
    </source>
</evidence>
<evidence type="ECO:0000256" key="8">
    <source>
        <dbReference type="ARBA" id="ARBA00023012"/>
    </source>
</evidence>
<dbReference type="FunFam" id="1.10.287.130:FF:000002">
    <property type="entry name" value="Two-component osmosensing histidine kinase"/>
    <property type="match status" value="1"/>
</dbReference>
<keyword evidence="13" id="KW-1133">Transmembrane helix</keyword>
<evidence type="ECO:0000256" key="2">
    <source>
        <dbReference type="ARBA" id="ARBA00012438"/>
    </source>
</evidence>
<dbReference type="PANTHER" id="PTHR45339">
    <property type="entry name" value="HYBRID SIGNAL TRANSDUCTION HISTIDINE KINASE J"/>
    <property type="match status" value="1"/>
</dbReference>
<dbReference type="InterPro" id="IPR001789">
    <property type="entry name" value="Sig_transdc_resp-reg_receiver"/>
</dbReference>
<feature type="modified residue" description="4-aspartylphosphate" evidence="11">
    <location>
        <position position="881"/>
    </location>
</feature>
<evidence type="ECO:0000259" key="15">
    <source>
        <dbReference type="PROSITE" id="PS50110"/>
    </source>
</evidence>
<dbReference type="InterPro" id="IPR005467">
    <property type="entry name" value="His_kinase_dom"/>
</dbReference>
<dbReference type="SUPFAM" id="SSF52172">
    <property type="entry name" value="CheY-like"/>
    <property type="match status" value="1"/>
</dbReference>
<evidence type="ECO:0000256" key="5">
    <source>
        <dbReference type="ARBA" id="ARBA00022741"/>
    </source>
</evidence>
<feature type="domain" description="Histidine kinase" evidence="14">
    <location>
        <begin position="592"/>
        <end position="810"/>
    </location>
</feature>
<evidence type="ECO:0000256" key="1">
    <source>
        <dbReference type="ARBA" id="ARBA00000085"/>
    </source>
</evidence>
<evidence type="ECO:0000256" key="10">
    <source>
        <dbReference type="ARBA" id="ARBA00068150"/>
    </source>
</evidence>
<dbReference type="EMBL" id="CP000471">
    <property type="protein sequence ID" value="ABK45889.1"/>
    <property type="molecule type" value="Genomic_DNA"/>
</dbReference>
<dbReference type="NCBIfam" id="TIGR00229">
    <property type="entry name" value="sensory_box"/>
    <property type="match status" value="1"/>
</dbReference>
<dbReference type="FunFam" id="3.30.565.10:FF:000010">
    <property type="entry name" value="Sensor histidine kinase RcsC"/>
    <property type="match status" value="1"/>
</dbReference>
<dbReference type="InterPro" id="IPR003594">
    <property type="entry name" value="HATPase_dom"/>
</dbReference>
<feature type="transmembrane region" description="Helical" evidence="13">
    <location>
        <begin position="16"/>
        <end position="34"/>
    </location>
</feature>
<dbReference type="STRING" id="156889.Mmc1_3403"/>
<keyword evidence="19" id="KW-1185">Reference proteome</keyword>
<evidence type="ECO:0000256" key="13">
    <source>
        <dbReference type="SAM" id="Phobius"/>
    </source>
</evidence>
<keyword evidence="7" id="KW-0067">ATP-binding</keyword>
<dbReference type="PROSITE" id="PS50110">
    <property type="entry name" value="RESPONSE_REGULATORY"/>
    <property type="match status" value="1"/>
</dbReference>
<dbReference type="CDD" id="cd17546">
    <property type="entry name" value="REC_hyHK_CKI1_RcsC-like"/>
    <property type="match status" value="1"/>
</dbReference>
<dbReference type="PROSITE" id="PS50112">
    <property type="entry name" value="PAS"/>
    <property type="match status" value="1"/>
</dbReference>
<protein>
    <recommendedName>
        <fullName evidence="10">Sensory/regulatory protein RpfC</fullName>
        <ecNumber evidence="2">2.7.13.3</ecNumber>
    </recommendedName>
</protein>
<keyword evidence="4 18" id="KW-0808">Transferase</keyword>
<evidence type="ECO:0000256" key="12">
    <source>
        <dbReference type="SAM" id="Coils"/>
    </source>
</evidence>
<dbReference type="SUPFAM" id="SSF55785">
    <property type="entry name" value="PYP-like sensor domain (PAS domain)"/>
    <property type="match status" value="3"/>
</dbReference>
<dbReference type="SMART" id="SM00388">
    <property type="entry name" value="HisKA"/>
    <property type="match status" value="1"/>
</dbReference>
<dbReference type="GO" id="GO:0005524">
    <property type="term" value="F:ATP binding"/>
    <property type="evidence" value="ECO:0007669"/>
    <property type="project" value="UniProtKB-KW"/>
</dbReference>
<dbReference type="Gene3D" id="1.10.287.130">
    <property type="match status" value="1"/>
</dbReference>
<dbReference type="InterPro" id="IPR003661">
    <property type="entry name" value="HisK_dim/P_dom"/>
</dbReference>
<evidence type="ECO:0000259" key="14">
    <source>
        <dbReference type="PROSITE" id="PS50109"/>
    </source>
</evidence>
<dbReference type="PROSITE" id="PS50113">
    <property type="entry name" value="PAC"/>
    <property type="match status" value="1"/>
</dbReference>
<dbReference type="SUPFAM" id="SSF47384">
    <property type="entry name" value="Homodimeric domain of signal transducing histidine kinase"/>
    <property type="match status" value="1"/>
</dbReference>
<dbReference type="GO" id="GO:0000155">
    <property type="term" value="F:phosphorelay sensor kinase activity"/>
    <property type="evidence" value="ECO:0007669"/>
    <property type="project" value="InterPro"/>
</dbReference>
<dbReference type="Pfam" id="PF13188">
    <property type="entry name" value="PAS_8"/>
    <property type="match status" value="1"/>
</dbReference>
<name>A0LD46_MAGMM</name>
<feature type="domain" description="PAS" evidence="16">
    <location>
        <begin position="446"/>
        <end position="519"/>
    </location>
</feature>
<proteinExistence type="predicted"/>
<dbReference type="InterPro" id="IPR001610">
    <property type="entry name" value="PAC"/>
</dbReference>
<keyword evidence="13" id="KW-0472">Membrane</keyword>
<dbReference type="SMART" id="SM00387">
    <property type="entry name" value="HATPase_c"/>
    <property type="match status" value="1"/>
</dbReference>
<dbReference type="InterPro" id="IPR004358">
    <property type="entry name" value="Sig_transdc_His_kin-like_C"/>
</dbReference>
<dbReference type="InterPro" id="IPR013655">
    <property type="entry name" value="PAS_fold_3"/>
</dbReference>
<dbReference type="eggNOG" id="COG2202">
    <property type="taxonomic scope" value="Bacteria"/>
</dbReference>